<dbReference type="Proteomes" id="UP000773462">
    <property type="component" value="Unassembled WGS sequence"/>
</dbReference>
<dbReference type="EMBL" id="JAGGLV010000007">
    <property type="protein sequence ID" value="MBP2112511.1"/>
    <property type="molecule type" value="Genomic_DNA"/>
</dbReference>
<dbReference type="InterPro" id="IPR011010">
    <property type="entry name" value="DNA_brk_join_enz"/>
</dbReference>
<sequence>MYEKLRLDGGLSPQSINHIHKVLHDGLATAVRHETLSRNVAALVKPPKIPKAKTNVWTDEELMKFLEYAKPYRYYMIILLAATCGLRRGEAIALRWEDVDFTKGTIKVAQSYVRGEKGHAFQEPKTKAGIRTIALPQMTIDALKHQKVLQAKDKLAAGVKYTDHGLVSQTKNGLPINPYYFESRWLDMLRKSGMKCIRFHDLRHTHASLLLLQNVHPKIVSERLGHSSVGITLDRYSHTYGVDYKAAEEINRLIH</sequence>
<proteinExistence type="inferred from homology"/>
<keyword evidence="3" id="KW-0233">DNA recombination</keyword>
<comment type="similarity">
    <text evidence="1">Belongs to the 'phage' integrase family.</text>
</comment>
<evidence type="ECO:0000313" key="5">
    <source>
        <dbReference type="EMBL" id="MBP2112511.1"/>
    </source>
</evidence>
<keyword evidence="2" id="KW-0238">DNA-binding</keyword>
<dbReference type="SUPFAM" id="SSF56349">
    <property type="entry name" value="DNA breaking-rejoining enzymes"/>
    <property type="match status" value="1"/>
</dbReference>
<protein>
    <submittedName>
        <fullName evidence="5">Integrase</fullName>
    </submittedName>
</protein>
<keyword evidence="6" id="KW-1185">Reference proteome</keyword>
<dbReference type="PANTHER" id="PTHR30349:SF64">
    <property type="entry name" value="PROPHAGE INTEGRASE INTD-RELATED"/>
    <property type="match status" value="1"/>
</dbReference>
<dbReference type="Pfam" id="PF00589">
    <property type="entry name" value="Phage_integrase"/>
    <property type="match status" value="1"/>
</dbReference>
<evidence type="ECO:0000259" key="4">
    <source>
        <dbReference type="PROSITE" id="PS51898"/>
    </source>
</evidence>
<feature type="domain" description="Tyr recombinase" evidence="4">
    <location>
        <begin position="52"/>
        <end position="249"/>
    </location>
</feature>
<dbReference type="Gene3D" id="1.10.150.130">
    <property type="match status" value="1"/>
</dbReference>
<dbReference type="PANTHER" id="PTHR30349">
    <property type="entry name" value="PHAGE INTEGRASE-RELATED"/>
    <property type="match status" value="1"/>
</dbReference>
<evidence type="ECO:0000256" key="1">
    <source>
        <dbReference type="ARBA" id="ARBA00008857"/>
    </source>
</evidence>
<organism evidence="5 6">
    <name type="scientific">Paenibacillus silagei</name>
    <dbReference type="NCBI Taxonomy" id="1670801"/>
    <lineage>
        <taxon>Bacteria</taxon>
        <taxon>Bacillati</taxon>
        <taxon>Bacillota</taxon>
        <taxon>Bacilli</taxon>
        <taxon>Bacillales</taxon>
        <taxon>Paenibacillaceae</taxon>
        <taxon>Paenibacillus</taxon>
    </lineage>
</organism>
<accession>A0ABS4NR31</accession>
<dbReference type="InterPro" id="IPR010998">
    <property type="entry name" value="Integrase_recombinase_N"/>
</dbReference>
<dbReference type="InterPro" id="IPR050090">
    <property type="entry name" value="Tyrosine_recombinase_XerCD"/>
</dbReference>
<name>A0ABS4NR31_9BACL</name>
<reference evidence="5 6" key="1">
    <citation type="submission" date="2021-03" db="EMBL/GenBank/DDBJ databases">
        <title>Genomic Encyclopedia of Type Strains, Phase IV (KMG-IV): sequencing the most valuable type-strain genomes for metagenomic binning, comparative biology and taxonomic classification.</title>
        <authorList>
            <person name="Goeker M."/>
        </authorList>
    </citation>
    <scope>NUCLEOTIDE SEQUENCE [LARGE SCALE GENOMIC DNA]</scope>
    <source>
        <strain evidence="5 6">DSM 101953</strain>
    </source>
</reference>
<dbReference type="CDD" id="cd01189">
    <property type="entry name" value="INT_ICEBs1_C_like"/>
    <property type="match status" value="1"/>
</dbReference>
<dbReference type="RefSeq" id="WP_209873479.1">
    <property type="nucleotide sequence ID" value="NZ_JAGGLV010000007.1"/>
</dbReference>
<evidence type="ECO:0000313" key="6">
    <source>
        <dbReference type="Proteomes" id="UP000773462"/>
    </source>
</evidence>
<dbReference type="PROSITE" id="PS51898">
    <property type="entry name" value="TYR_RECOMBINASE"/>
    <property type="match status" value="1"/>
</dbReference>
<gene>
    <name evidence="5" type="ORF">J2Z70_002665</name>
</gene>
<evidence type="ECO:0000256" key="3">
    <source>
        <dbReference type="ARBA" id="ARBA00023172"/>
    </source>
</evidence>
<dbReference type="Gene3D" id="1.10.443.10">
    <property type="entry name" value="Intergrase catalytic core"/>
    <property type="match status" value="1"/>
</dbReference>
<dbReference type="InterPro" id="IPR002104">
    <property type="entry name" value="Integrase_catalytic"/>
</dbReference>
<evidence type="ECO:0000256" key="2">
    <source>
        <dbReference type="ARBA" id="ARBA00023125"/>
    </source>
</evidence>
<comment type="caution">
    <text evidence="5">The sequence shown here is derived from an EMBL/GenBank/DDBJ whole genome shotgun (WGS) entry which is preliminary data.</text>
</comment>
<dbReference type="InterPro" id="IPR013762">
    <property type="entry name" value="Integrase-like_cat_sf"/>
</dbReference>